<dbReference type="InterPro" id="IPR018253">
    <property type="entry name" value="DnaJ_domain_CS"/>
</dbReference>
<accession>A0A0M3HTP5</accession>
<dbReference type="Gene3D" id="1.10.287.110">
    <property type="entry name" value="DnaJ domain"/>
    <property type="match status" value="1"/>
</dbReference>
<dbReference type="InterPro" id="IPR044632">
    <property type="entry name" value="DNAJC25-like"/>
</dbReference>
<sequence>MLVSTTATFGIAGYAVSMYSDFYAAFCPNGQGSGALAFIIHQVLHSWVGGCVWQSDHPPEVSHRWPHICSQLLAMSLLFALVSMVAVMKTAEAVGLAPGLYCGLENCYDVLGIDRGNFQKSDVSKSYRRLAKKYHPDKVIGESKKAEAEEKFRLVATAYETLRDDETRADYDYYLDHPEQRAYNYYQYYRRRVAPKVDVRIVIFATVTLISVFQFLSAKHKYQEALDYAIRQEKYRNGAREIAKERGLLSDATGRKDKKSKRENTELIIRQIIEENMDIRGGYRKPSIYDTLLWAIVSLPYTLARCLIWYLKWFIRYSIKKEEYDEEAKLYLIRKNMGLSEGQFSCLSMTEQQCFLEEELWRKDAYAEWKRIKEEEEKERLANSGRYKRYRRFMKNQAGNTLSFLDE</sequence>
<dbReference type="InterPro" id="IPR036869">
    <property type="entry name" value="J_dom_sf"/>
</dbReference>
<feature type="transmembrane region" description="Helical" evidence="7">
    <location>
        <begin position="292"/>
        <end position="311"/>
    </location>
</feature>
<protein>
    <submittedName>
        <fullName evidence="10">J domain-containing protein</fullName>
    </submittedName>
</protein>
<keyword evidence="9" id="KW-1185">Reference proteome</keyword>
<dbReference type="SUPFAM" id="SSF46565">
    <property type="entry name" value="Chaperone J-domain"/>
    <property type="match status" value="1"/>
</dbReference>
<evidence type="ECO:0000313" key="9">
    <source>
        <dbReference type="Proteomes" id="UP000036681"/>
    </source>
</evidence>
<dbReference type="WBParaSite" id="ALUE_0000604101-mRNA-1">
    <property type="protein sequence ID" value="ALUE_0000604101-mRNA-1"/>
    <property type="gene ID" value="ALUE_0000604101"/>
</dbReference>
<comment type="subcellular location">
    <subcellularLocation>
        <location evidence="1">Membrane</location>
        <topology evidence="1">Multi-pass membrane protein</topology>
    </subcellularLocation>
</comment>
<dbReference type="GO" id="GO:0006457">
    <property type="term" value="P:protein folding"/>
    <property type="evidence" value="ECO:0007669"/>
    <property type="project" value="InterPro"/>
</dbReference>
<keyword evidence="4 7" id="KW-0472">Membrane</keyword>
<dbReference type="PANTHER" id="PTHR44176">
    <property type="entry name" value="DNAJ HOMOLOG SUBFAMILY C MEMBER 25"/>
    <property type="match status" value="1"/>
</dbReference>
<evidence type="ECO:0000256" key="4">
    <source>
        <dbReference type="ARBA" id="ARBA00023136"/>
    </source>
</evidence>
<dbReference type="PRINTS" id="PR00625">
    <property type="entry name" value="JDOMAIN"/>
</dbReference>
<evidence type="ECO:0000313" key="10">
    <source>
        <dbReference type="WBParaSite" id="ALUE_0000604101-mRNA-1"/>
    </source>
</evidence>
<dbReference type="PROSITE" id="PS50076">
    <property type="entry name" value="DNAJ_2"/>
    <property type="match status" value="1"/>
</dbReference>
<dbReference type="AlphaFoldDB" id="A0A0M3HTP5"/>
<dbReference type="Proteomes" id="UP000036681">
    <property type="component" value="Unplaced"/>
</dbReference>
<dbReference type="PROSITE" id="PS00636">
    <property type="entry name" value="DNAJ_1"/>
    <property type="match status" value="1"/>
</dbReference>
<keyword evidence="5" id="KW-0143">Chaperone</keyword>
<dbReference type="PANTHER" id="PTHR44176:SF1">
    <property type="entry name" value="DNAJ HOMOLOG SUBFAMILY C MEMBER 25"/>
    <property type="match status" value="1"/>
</dbReference>
<keyword evidence="2 7" id="KW-0812">Transmembrane</keyword>
<evidence type="ECO:0000256" key="7">
    <source>
        <dbReference type="SAM" id="Phobius"/>
    </source>
</evidence>
<evidence type="ECO:0000256" key="6">
    <source>
        <dbReference type="ARBA" id="ARBA00024193"/>
    </source>
</evidence>
<evidence type="ECO:0000256" key="1">
    <source>
        <dbReference type="ARBA" id="ARBA00004141"/>
    </source>
</evidence>
<proteinExistence type="inferred from homology"/>
<dbReference type="CDD" id="cd06257">
    <property type="entry name" value="DnaJ"/>
    <property type="match status" value="1"/>
</dbReference>
<evidence type="ECO:0000256" key="3">
    <source>
        <dbReference type="ARBA" id="ARBA00022989"/>
    </source>
</evidence>
<feature type="domain" description="J" evidence="8">
    <location>
        <begin position="106"/>
        <end position="175"/>
    </location>
</feature>
<dbReference type="GO" id="GO:0005789">
    <property type="term" value="C:endoplasmic reticulum membrane"/>
    <property type="evidence" value="ECO:0007669"/>
    <property type="project" value="TreeGrafter"/>
</dbReference>
<evidence type="ECO:0000259" key="8">
    <source>
        <dbReference type="PROSITE" id="PS50076"/>
    </source>
</evidence>
<organism evidence="9 10">
    <name type="scientific">Ascaris lumbricoides</name>
    <name type="common">Giant roundworm</name>
    <dbReference type="NCBI Taxonomy" id="6252"/>
    <lineage>
        <taxon>Eukaryota</taxon>
        <taxon>Metazoa</taxon>
        <taxon>Ecdysozoa</taxon>
        <taxon>Nematoda</taxon>
        <taxon>Chromadorea</taxon>
        <taxon>Rhabditida</taxon>
        <taxon>Spirurina</taxon>
        <taxon>Ascaridomorpha</taxon>
        <taxon>Ascaridoidea</taxon>
        <taxon>Ascarididae</taxon>
        <taxon>Ascaris</taxon>
    </lineage>
</organism>
<reference evidence="10" key="1">
    <citation type="submission" date="2017-02" db="UniProtKB">
        <authorList>
            <consortium name="WormBaseParasite"/>
        </authorList>
    </citation>
    <scope>IDENTIFICATION</scope>
</reference>
<comment type="similarity">
    <text evidence="6">Belongs to the DNAJC25 family.</text>
</comment>
<keyword evidence="3 7" id="KW-1133">Transmembrane helix</keyword>
<evidence type="ECO:0000256" key="5">
    <source>
        <dbReference type="ARBA" id="ARBA00023186"/>
    </source>
</evidence>
<feature type="transmembrane region" description="Helical" evidence="7">
    <location>
        <begin position="197"/>
        <end position="216"/>
    </location>
</feature>
<dbReference type="SMART" id="SM00271">
    <property type="entry name" value="DnaJ"/>
    <property type="match status" value="1"/>
</dbReference>
<name>A0A0M3HTP5_ASCLU</name>
<dbReference type="InterPro" id="IPR001623">
    <property type="entry name" value="DnaJ_domain"/>
</dbReference>
<dbReference type="Pfam" id="PF00226">
    <property type="entry name" value="DnaJ"/>
    <property type="match status" value="1"/>
</dbReference>
<dbReference type="FunFam" id="1.10.287.110:FF:000036">
    <property type="entry name" value="dnaJ homolog subfamily C member 25"/>
    <property type="match status" value="1"/>
</dbReference>
<evidence type="ECO:0000256" key="2">
    <source>
        <dbReference type="ARBA" id="ARBA00022692"/>
    </source>
</evidence>